<dbReference type="InterPro" id="IPR040976">
    <property type="entry name" value="Pkinase_fungal"/>
</dbReference>
<dbReference type="AlphaFoldDB" id="J0DCH4"/>
<feature type="compositionally biased region" description="Polar residues" evidence="1">
    <location>
        <begin position="320"/>
        <end position="329"/>
    </location>
</feature>
<evidence type="ECO:0000256" key="1">
    <source>
        <dbReference type="SAM" id="MobiDB-lite"/>
    </source>
</evidence>
<sequence length="756" mass="85019">MELEVCGLVFQHAEVPYLFFPKMAELDGYIPNPRSTEVRTLLKELDILPGAAERPSYSPLTRLMTLISNKLPRSSASGASPVVFFFVYDKRMADSKDGAGRLMPDALASETKFRRQDSVPWIAVRIAVEVKESWSSAIQQALTYARSMLEVGNKWYSLVIVYQQISRRICFCFATRQGVYLSPSWRLAWEERDQFHNFASALLHACYYSGTRAGLDGSRSFDSSGCLHFNIPGLGLLKNERELFHRIQVIGRATHVYRVQSAEYSSFEPNEYAIPMDPPGLEDKLAATGDELVHLTDLEAANPVMRVQKPGPFGAPESAQPPTSYSSFATHGVQPPPLQPQAPSGSPMPDPMPDAHPHRQTAPSPPQLIPTVSSSSSSIDQTWESLCQRGTAPYWVRGATTKEQLQQTPFVVKDTWVLYERRNVEISVLQKVRGQYGFVEYAGHMVVPHPGMEALSFFQKGDPSTYKASDWYQVYPDENPPTVVQRIHKLMFYTSRGLSIETLGRDSNMTAHAMKDISTALFILFKLGISHRDVSTGNVLRLESPLKRSAAEVTDLLGTHLGPRFKRFMPLFETQYVFLCDFDHAVRWNEKRTYAPGRSGTWGFLPAARMAALTNGDRSWEDGPIDDLEALLMVLFYNTLKANISDASPMEKRHYASFHSDDAYHLCATKHMFLGSPSNAPHLQALRKTWPLWWRVFGVATKARLELNEVRTLLHGGTFAEASWETKKQLDTVTENALFGYLNAVEEALTDIAWDK</sequence>
<protein>
    <recommendedName>
        <fullName evidence="2">Fungal-type protein kinase domain-containing protein</fullName>
    </recommendedName>
</protein>
<dbReference type="OMA" id="ALMINAM"/>
<feature type="compositionally biased region" description="Pro residues" evidence="1">
    <location>
        <begin position="334"/>
        <end position="354"/>
    </location>
</feature>
<dbReference type="Proteomes" id="UP000006514">
    <property type="component" value="Unassembled WGS sequence"/>
</dbReference>
<feature type="domain" description="Fungal-type protein kinase" evidence="2">
    <location>
        <begin position="385"/>
        <end position="637"/>
    </location>
</feature>
<keyword evidence="4" id="KW-1185">Reference proteome</keyword>
<dbReference type="EMBL" id="JH687805">
    <property type="protein sequence ID" value="EJD40138.1"/>
    <property type="molecule type" value="Genomic_DNA"/>
</dbReference>
<reference evidence="4" key="1">
    <citation type="journal article" date="2012" name="Science">
        <title>The Paleozoic origin of enzymatic lignin decomposition reconstructed from 31 fungal genomes.</title>
        <authorList>
            <person name="Floudas D."/>
            <person name="Binder M."/>
            <person name="Riley R."/>
            <person name="Barry K."/>
            <person name="Blanchette R.A."/>
            <person name="Henrissat B."/>
            <person name="Martinez A.T."/>
            <person name="Otillar R."/>
            <person name="Spatafora J.W."/>
            <person name="Yadav J.S."/>
            <person name="Aerts A."/>
            <person name="Benoit I."/>
            <person name="Boyd A."/>
            <person name="Carlson A."/>
            <person name="Copeland A."/>
            <person name="Coutinho P.M."/>
            <person name="de Vries R.P."/>
            <person name="Ferreira P."/>
            <person name="Findley K."/>
            <person name="Foster B."/>
            <person name="Gaskell J."/>
            <person name="Glotzer D."/>
            <person name="Gorecki P."/>
            <person name="Heitman J."/>
            <person name="Hesse C."/>
            <person name="Hori C."/>
            <person name="Igarashi K."/>
            <person name="Jurgens J.A."/>
            <person name="Kallen N."/>
            <person name="Kersten P."/>
            <person name="Kohler A."/>
            <person name="Kuees U."/>
            <person name="Kumar T.K.A."/>
            <person name="Kuo A."/>
            <person name="LaButti K."/>
            <person name="Larrondo L.F."/>
            <person name="Lindquist E."/>
            <person name="Ling A."/>
            <person name="Lombard V."/>
            <person name="Lucas S."/>
            <person name="Lundell T."/>
            <person name="Martin R."/>
            <person name="McLaughlin D.J."/>
            <person name="Morgenstern I."/>
            <person name="Morin E."/>
            <person name="Murat C."/>
            <person name="Nagy L.G."/>
            <person name="Nolan M."/>
            <person name="Ohm R.A."/>
            <person name="Patyshakuliyeva A."/>
            <person name="Rokas A."/>
            <person name="Ruiz-Duenas F.J."/>
            <person name="Sabat G."/>
            <person name="Salamov A."/>
            <person name="Samejima M."/>
            <person name="Schmutz J."/>
            <person name="Slot J.C."/>
            <person name="St John F."/>
            <person name="Stenlid J."/>
            <person name="Sun H."/>
            <person name="Sun S."/>
            <person name="Syed K."/>
            <person name="Tsang A."/>
            <person name="Wiebenga A."/>
            <person name="Young D."/>
            <person name="Pisabarro A."/>
            <person name="Eastwood D.C."/>
            <person name="Martin F."/>
            <person name="Cullen D."/>
            <person name="Grigoriev I.V."/>
            <person name="Hibbett D.S."/>
        </authorList>
    </citation>
    <scope>NUCLEOTIDE SEQUENCE [LARGE SCALE GENOMIC DNA]</scope>
    <source>
        <strain evidence="4">TFB10046</strain>
    </source>
</reference>
<evidence type="ECO:0000259" key="2">
    <source>
        <dbReference type="Pfam" id="PF17667"/>
    </source>
</evidence>
<evidence type="ECO:0000313" key="4">
    <source>
        <dbReference type="Proteomes" id="UP000006514"/>
    </source>
</evidence>
<feature type="region of interest" description="Disordered" evidence="1">
    <location>
        <begin position="306"/>
        <end position="375"/>
    </location>
</feature>
<accession>J0DCH4</accession>
<dbReference type="eggNOG" id="ENOG502RC64">
    <property type="taxonomic scope" value="Eukaryota"/>
</dbReference>
<dbReference type="Pfam" id="PF17667">
    <property type="entry name" value="Pkinase_fungal"/>
    <property type="match status" value="1"/>
</dbReference>
<evidence type="ECO:0000313" key="3">
    <source>
        <dbReference type="EMBL" id="EJD40138.1"/>
    </source>
</evidence>
<dbReference type="SUPFAM" id="SSF56112">
    <property type="entry name" value="Protein kinase-like (PK-like)"/>
    <property type="match status" value="1"/>
</dbReference>
<dbReference type="InParanoid" id="J0DCH4"/>
<organism evidence="3 4">
    <name type="scientific">Auricularia subglabra (strain TFB-10046 / SS5)</name>
    <name type="common">White-rot fungus</name>
    <name type="synonym">Auricularia delicata (strain TFB10046)</name>
    <dbReference type="NCBI Taxonomy" id="717982"/>
    <lineage>
        <taxon>Eukaryota</taxon>
        <taxon>Fungi</taxon>
        <taxon>Dikarya</taxon>
        <taxon>Basidiomycota</taxon>
        <taxon>Agaricomycotina</taxon>
        <taxon>Agaricomycetes</taxon>
        <taxon>Auriculariales</taxon>
        <taxon>Auriculariaceae</taxon>
        <taxon>Auricularia</taxon>
    </lineage>
</organism>
<dbReference type="KEGG" id="adl:AURDEDRAFT_170717"/>
<proteinExistence type="predicted"/>
<name>J0DCH4_AURST</name>
<dbReference type="OrthoDB" id="5584477at2759"/>
<gene>
    <name evidence="3" type="ORF">AURDEDRAFT_170717</name>
</gene>
<dbReference type="InterPro" id="IPR011009">
    <property type="entry name" value="Kinase-like_dom_sf"/>
</dbReference>